<sequence length="123" mass="13380">MYAEVCSRGKASGVLAAALSIVMAAGASGCTASNSDMYEDESRIRQSVHRAEDDKGKVSEIVVHHIWHSCATVTVLYRDKANKSVVAIKQDEFWKVHYPQRKAADGGEINTEESCLALLSEGH</sequence>
<gene>
    <name evidence="2" type="ORF">AUCHE_09_00700</name>
</gene>
<protein>
    <recommendedName>
        <fullName evidence="4">Lipoprotein</fullName>
    </recommendedName>
</protein>
<keyword evidence="3" id="KW-1185">Reference proteome</keyword>
<dbReference type="Proteomes" id="UP000008495">
    <property type="component" value="Unassembled WGS sequence"/>
</dbReference>
<evidence type="ECO:0000256" key="1">
    <source>
        <dbReference type="SAM" id="SignalP"/>
    </source>
</evidence>
<comment type="caution">
    <text evidence="2">The sequence shown here is derived from an EMBL/GenBank/DDBJ whole genome shotgun (WGS) entry which is preliminary data.</text>
</comment>
<evidence type="ECO:0000313" key="2">
    <source>
        <dbReference type="EMBL" id="GAB78465.1"/>
    </source>
</evidence>
<dbReference type="RefSeq" id="WP_006503220.1">
    <property type="nucleotide sequence ID" value="NZ_BAGZ01000009.1"/>
</dbReference>
<accession>K6VSZ6</accession>
<name>K6VSZ6_9MICO</name>
<organism evidence="2 3">
    <name type="scientific">Austwickia chelonae NBRC 105200</name>
    <dbReference type="NCBI Taxonomy" id="1184607"/>
    <lineage>
        <taxon>Bacteria</taxon>
        <taxon>Bacillati</taxon>
        <taxon>Actinomycetota</taxon>
        <taxon>Actinomycetes</taxon>
        <taxon>Micrococcales</taxon>
        <taxon>Dermatophilaceae</taxon>
        <taxon>Austwickia</taxon>
    </lineage>
</organism>
<evidence type="ECO:0008006" key="4">
    <source>
        <dbReference type="Google" id="ProtNLM"/>
    </source>
</evidence>
<dbReference type="EMBL" id="BAGZ01000009">
    <property type="protein sequence ID" value="GAB78465.1"/>
    <property type="molecule type" value="Genomic_DNA"/>
</dbReference>
<dbReference type="STRING" id="100225.SAMN05421595_2734"/>
<proteinExistence type="predicted"/>
<feature type="signal peptide" evidence="1">
    <location>
        <begin position="1"/>
        <end position="27"/>
    </location>
</feature>
<reference evidence="2 3" key="1">
    <citation type="submission" date="2012-08" db="EMBL/GenBank/DDBJ databases">
        <title>Whole genome shotgun sequence of Austwickia chelonae NBRC 105200.</title>
        <authorList>
            <person name="Yoshida I."/>
            <person name="Hosoyama A."/>
            <person name="Tsuchikane K."/>
            <person name="Katsumata H."/>
            <person name="Ando Y."/>
            <person name="Ohji S."/>
            <person name="Hamada M."/>
            <person name="Tamura T."/>
            <person name="Yamazoe A."/>
            <person name="Yamazaki S."/>
            <person name="Fujita N."/>
        </authorList>
    </citation>
    <scope>NUCLEOTIDE SEQUENCE [LARGE SCALE GENOMIC DNA]</scope>
    <source>
        <strain evidence="2 3">NBRC 105200</strain>
    </source>
</reference>
<keyword evidence="1" id="KW-0732">Signal</keyword>
<feature type="chain" id="PRO_5003899229" description="Lipoprotein" evidence="1">
    <location>
        <begin position="28"/>
        <end position="123"/>
    </location>
</feature>
<dbReference type="AlphaFoldDB" id="K6VSZ6"/>
<evidence type="ECO:0000313" key="3">
    <source>
        <dbReference type="Proteomes" id="UP000008495"/>
    </source>
</evidence>